<reference evidence="1" key="1">
    <citation type="submission" date="2022-03" db="EMBL/GenBank/DDBJ databases">
        <authorList>
            <person name="Leyn A S."/>
        </authorList>
    </citation>
    <scope>NUCLEOTIDE SEQUENCE</scope>
    <source>
        <strain evidence="1">Streptomyces globisporus 4-3</strain>
    </source>
</reference>
<evidence type="ECO:0000313" key="2">
    <source>
        <dbReference type="Proteomes" id="UP001154015"/>
    </source>
</evidence>
<dbReference type="EMBL" id="CAKXYP010000021">
    <property type="protein sequence ID" value="CAH9418976.1"/>
    <property type="molecule type" value="Genomic_DNA"/>
</dbReference>
<gene>
    <name evidence="1" type="ORF">SGL43_06028</name>
</gene>
<protein>
    <submittedName>
        <fullName evidence="1">Uncharacterized protein</fullName>
    </submittedName>
</protein>
<organism evidence="1 2">
    <name type="scientific">Streptomyces globisporus</name>
    <dbReference type="NCBI Taxonomy" id="1908"/>
    <lineage>
        <taxon>Bacteria</taxon>
        <taxon>Bacillati</taxon>
        <taxon>Actinomycetota</taxon>
        <taxon>Actinomycetes</taxon>
        <taxon>Kitasatosporales</taxon>
        <taxon>Streptomycetaceae</taxon>
        <taxon>Streptomyces</taxon>
    </lineage>
</organism>
<sequence length="51" mass="5757">MRCDIHIRSVRLERLTLGCSSQPPVNTSSIQGHIHMKPCNACHSAERDDVR</sequence>
<comment type="caution">
    <text evidence="1">The sequence shown here is derived from an EMBL/GenBank/DDBJ whole genome shotgun (WGS) entry which is preliminary data.</text>
</comment>
<accession>A0ABM9H5Q1</accession>
<name>A0ABM9H5Q1_STRGL</name>
<dbReference type="Proteomes" id="UP001154015">
    <property type="component" value="Unassembled WGS sequence"/>
</dbReference>
<keyword evidence="2" id="KW-1185">Reference proteome</keyword>
<evidence type="ECO:0000313" key="1">
    <source>
        <dbReference type="EMBL" id="CAH9418976.1"/>
    </source>
</evidence>
<proteinExistence type="predicted"/>